<dbReference type="GO" id="GO:0051537">
    <property type="term" value="F:2 iron, 2 sulfur cluster binding"/>
    <property type="evidence" value="ECO:0007669"/>
    <property type="project" value="UniProtKB-KW"/>
</dbReference>
<dbReference type="KEGG" id="tig:THII_1781"/>
<dbReference type="PROSITE" id="PS51296">
    <property type="entry name" value="RIESKE"/>
    <property type="match status" value="1"/>
</dbReference>
<name>A0A090ADT5_9GAMM</name>
<dbReference type="Proteomes" id="UP000031623">
    <property type="component" value="Chromosome"/>
</dbReference>
<evidence type="ECO:0000256" key="1">
    <source>
        <dbReference type="ARBA" id="ARBA00022714"/>
    </source>
</evidence>
<dbReference type="InterPro" id="IPR017941">
    <property type="entry name" value="Rieske_2Fe-2S"/>
</dbReference>
<keyword evidence="5" id="KW-0411">Iron-sulfur</keyword>
<accession>A0A090ADT5</accession>
<protein>
    <submittedName>
        <fullName evidence="8">Nitrite reductase [NAD(P)H], small subunit</fullName>
    </submittedName>
</protein>
<evidence type="ECO:0000256" key="2">
    <source>
        <dbReference type="ARBA" id="ARBA00022723"/>
    </source>
</evidence>
<sequence length="114" mass="12572">MIQWIEIGHLQDIPRLGARVVTTDWGNIAIFRTAGDEVWALDDRCPHRGGPLSQGIVHGKVVTCPLHNRQINLTDGQVLAPDKGCTHSYPVKVIETGQLLLGIPETYKQALQLT</sequence>
<organism evidence="8 9">
    <name type="scientific">Thioploca ingrica</name>
    <dbReference type="NCBI Taxonomy" id="40754"/>
    <lineage>
        <taxon>Bacteria</taxon>
        <taxon>Pseudomonadati</taxon>
        <taxon>Pseudomonadota</taxon>
        <taxon>Gammaproteobacteria</taxon>
        <taxon>Thiotrichales</taxon>
        <taxon>Thiotrichaceae</taxon>
        <taxon>Thioploca</taxon>
    </lineage>
</organism>
<evidence type="ECO:0000256" key="5">
    <source>
        <dbReference type="ARBA" id="ARBA00023014"/>
    </source>
</evidence>
<evidence type="ECO:0000313" key="9">
    <source>
        <dbReference type="Proteomes" id="UP000031623"/>
    </source>
</evidence>
<evidence type="ECO:0000256" key="3">
    <source>
        <dbReference type="ARBA" id="ARBA00023002"/>
    </source>
</evidence>
<dbReference type="GO" id="GO:0008942">
    <property type="term" value="F:nitrite reductase [NAD(P)H] activity"/>
    <property type="evidence" value="ECO:0007669"/>
    <property type="project" value="InterPro"/>
</dbReference>
<evidence type="ECO:0000313" key="8">
    <source>
        <dbReference type="EMBL" id="BAP56078.1"/>
    </source>
</evidence>
<evidence type="ECO:0000259" key="7">
    <source>
        <dbReference type="PROSITE" id="PS51296"/>
    </source>
</evidence>
<dbReference type="EMBL" id="AP014633">
    <property type="protein sequence ID" value="BAP56078.1"/>
    <property type="molecule type" value="Genomic_DNA"/>
</dbReference>
<dbReference type="HOGENOM" id="CLU_055690_5_1_6"/>
<dbReference type="Pfam" id="PF13806">
    <property type="entry name" value="Rieske_2"/>
    <property type="match status" value="1"/>
</dbReference>
<dbReference type="GO" id="GO:0046872">
    <property type="term" value="F:metal ion binding"/>
    <property type="evidence" value="ECO:0007669"/>
    <property type="project" value="UniProtKB-KW"/>
</dbReference>
<gene>
    <name evidence="8" type="ORF">THII_1781</name>
</gene>
<dbReference type="NCBIfam" id="TIGR02378">
    <property type="entry name" value="nirD_assim_sml"/>
    <property type="match status" value="1"/>
</dbReference>
<dbReference type="AlphaFoldDB" id="A0A090ADT5"/>
<keyword evidence="4" id="KW-0408">Iron</keyword>
<dbReference type="SUPFAM" id="SSF50022">
    <property type="entry name" value="ISP domain"/>
    <property type="match status" value="1"/>
</dbReference>
<keyword evidence="3" id="KW-0560">Oxidoreductase</keyword>
<dbReference type="InterPro" id="IPR012748">
    <property type="entry name" value="Rieske-like_NirD"/>
</dbReference>
<keyword evidence="2" id="KW-0479">Metal-binding</keyword>
<dbReference type="CDD" id="cd03530">
    <property type="entry name" value="Rieske_NirD_small_Bacillus"/>
    <property type="match status" value="1"/>
</dbReference>
<feature type="domain" description="Rieske" evidence="7">
    <location>
        <begin position="5"/>
        <end position="100"/>
    </location>
</feature>
<dbReference type="STRING" id="40754.THII_1781"/>
<dbReference type="Gene3D" id="2.102.10.10">
    <property type="entry name" value="Rieske [2Fe-2S] iron-sulphur domain"/>
    <property type="match status" value="1"/>
</dbReference>
<dbReference type="PANTHER" id="PTHR21496:SF23">
    <property type="entry name" value="3-PHENYLPROPIONATE_CINNAMIC ACID DIOXYGENASE FERREDOXIN SUBUNIT"/>
    <property type="match status" value="1"/>
</dbReference>
<dbReference type="InterPro" id="IPR036922">
    <property type="entry name" value="Rieske_2Fe-2S_sf"/>
</dbReference>
<evidence type="ECO:0000256" key="4">
    <source>
        <dbReference type="ARBA" id="ARBA00023004"/>
    </source>
</evidence>
<keyword evidence="1" id="KW-0001">2Fe-2S</keyword>
<dbReference type="GO" id="GO:0042128">
    <property type="term" value="P:nitrate assimilation"/>
    <property type="evidence" value="ECO:0007669"/>
    <property type="project" value="UniProtKB-KW"/>
</dbReference>
<keyword evidence="9" id="KW-1185">Reference proteome</keyword>
<proteinExistence type="predicted"/>
<dbReference type="PANTHER" id="PTHR21496">
    <property type="entry name" value="FERREDOXIN-RELATED"/>
    <property type="match status" value="1"/>
</dbReference>
<evidence type="ECO:0000256" key="6">
    <source>
        <dbReference type="ARBA" id="ARBA00023063"/>
    </source>
</evidence>
<reference evidence="8 9" key="1">
    <citation type="journal article" date="2014" name="ISME J.">
        <title>Ecophysiology of Thioploca ingrica as revealed by the complete genome sequence supplemented with proteomic evidence.</title>
        <authorList>
            <person name="Kojima H."/>
            <person name="Ogura Y."/>
            <person name="Yamamoto N."/>
            <person name="Togashi T."/>
            <person name="Mori H."/>
            <person name="Watanabe T."/>
            <person name="Nemoto F."/>
            <person name="Kurokawa K."/>
            <person name="Hayashi T."/>
            <person name="Fukui M."/>
        </authorList>
    </citation>
    <scope>NUCLEOTIDE SEQUENCE [LARGE SCALE GENOMIC DNA]</scope>
</reference>
<keyword evidence="6" id="KW-0534">Nitrate assimilation</keyword>